<dbReference type="InterPro" id="IPR036867">
    <property type="entry name" value="R3H_dom_sf"/>
</dbReference>
<feature type="domain" description="R3H" evidence="2">
    <location>
        <begin position="241"/>
        <end position="307"/>
    </location>
</feature>
<feature type="compositionally biased region" description="Basic and acidic residues" evidence="1">
    <location>
        <begin position="133"/>
        <end position="158"/>
    </location>
</feature>
<dbReference type="Pfam" id="PF01424">
    <property type="entry name" value="R3H"/>
    <property type="match status" value="1"/>
</dbReference>
<dbReference type="Gene3D" id="3.30.30.80">
    <property type="entry name" value="probable RNA-binding protein from clostridium symbiosum atcc 14940"/>
    <property type="match status" value="1"/>
</dbReference>
<comment type="caution">
    <text evidence="3">The sequence shown here is derived from an EMBL/GenBank/DDBJ whole genome shotgun (WGS) entry which is preliminary data.</text>
</comment>
<protein>
    <submittedName>
        <fullName evidence="3">Jag N-terminal domain-containing protein</fullName>
    </submittedName>
</protein>
<dbReference type="AlphaFoldDB" id="A0A8J6XXD3"/>
<accession>A0A8J6XXD3</accession>
<dbReference type="InterPro" id="IPR032782">
    <property type="entry name" value="KhpB_N"/>
</dbReference>
<dbReference type="Pfam" id="PF14804">
    <property type="entry name" value="Jag_N"/>
    <property type="match status" value="1"/>
</dbReference>
<sequence>MRRKKEFNGKDLNEALTKAATVLEVHQDEVHYRFLDEGRRGIMGLGARDVRIEVELPKKPGPARPSKPKTQPKPQQERNRRPHRAAKPQPESAKAEEAGGDKPAAAEGEARGRQGKGRGRSGRKGRNRGPRGSGRESGRPGGRPPRDGSRGPQKKVDADPAQMEQLGATLRTIIGKLDLELEVAVEPVRAGVRIELTGDQDLLVRNDAEFPQAVQFLLNRMSRRTWPDVGRIQVVSDGFRNERDEELMEEIREVAGQVVHTGQAKALHPMNPYERRIVHITVREFEGLQSESDGEGFRKRITISRVNDPAATEDA</sequence>
<evidence type="ECO:0000313" key="4">
    <source>
        <dbReference type="Proteomes" id="UP000648239"/>
    </source>
</evidence>
<name>A0A8J6XXD3_9BACT</name>
<organism evidence="3 4">
    <name type="scientific">Candidatus Polarisedimenticola svalbardensis</name>
    <dbReference type="NCBI Taxonomy" id="2886004"/>
    <lineage>
        <taxon>Bacteria</taxon>
        <taxon>Pseudomonadati</taxon>
        <taxon>Acidobacteriota</taxon>
        <taxon>Candidatus Polarisedimenticolia</taxon>
        <taxon>Candidatus Polarisedimenticolales</taxon>
        <taxon>Candidatus Polarisedimenticolaceae</taxon>
        <taxon>Candidatus Polarisedimenticola</taxon>
    </lineage>
</organism>
<evidence type="ECO:0000256" key="1">
    <source>
        <dbReference type="SAM" id="MobiDB-lite"/>
    </source>
</evidence>
<feature type="compositionally biased region" description="Basic residues" evidence="1">
    <location>
        <begin position="113"/>
        <end position="129"/>
    </location>
</feature>
<dbReference type="Gene3D" id="3.30.1370.50">
    <property type="entry name" value="R3H-like domain"/>
    <property type="match status" value="1"/>
</dbReference>
<gene>
    <name evidence="3" type="ORF">IFK94_09650</name>
</gene>
<evidence type="ECO:0000313" key="3">
    <source>
        <dbReference type="EMBL" id="MBD3868376.1"/>
    </source>
</evidence>
<feature type="region of interest" description="Disordered" evidence="1">
    <location>
        <begin position="43"/>
        <end position="161"/>
    </location>
</feature>
<dbReference type="PANTHER" id="PTHR35800">
    <property type="entry name" value="PROTEIN JAG"/>
    <property type="match status" value="1"/>
</dbReference>
<dbReference type="InterPro" id="IPR001374">
    <property type="entry name" value="R3H_dom"/>
</dbReference>
<dbReference type="PROSITE" id="PS51061">
    <property type="entry name" value="R3H"/>
    <property type="match status" value="1"/>
</dbReference>
<proteinExistence type="predicted"/>
<dbReference type="PANTHER" id="PTHR35800:SF1">
    <property type="entry name" value="RNA-BINDING PROTEIN KHPB"/>
    <property type="match status" value="1"/>
</dbReference>
<dbReference type="InterPro" id="IPR039247">
    <property type="entry name" value="KhpB"/>
</dbReference>
<dbReference type="InterPro" id="IPR038247">
    <property type="entry name" value="Jag_N_dom_sf"/>
</dbReference>
<dbReference type="Proteomes" id="UP000648239">
    <property type="component" value="Unassembled WGS sequence"/>
</dbReference>
<dbReference type="GO" id="GO:0003723">
    <property type="term" value="F:RNA binding"/>
    <property type="evidence" value="ECO:0007669"/>
    <property type="project" value="InterPro"/>
</dbReference>
<dbReference type="SMART" id="SM01245">
    <property type="entry name" value="Jag_N"/>
    <property type="match status" value="1"/>
</dbReference>
<dbReference type="SUPFAM" id="SSF82708">
    <property type="entry name" value="R3H domain"/>
    <property type="match status" value="1"/>
</dbReference>
<evidence type="ECO:0000259" key="2">
    <source>
        <dbReference type="PROSITE" id="PS51061"/>
    </source>
</evidence>
<dbReference type="SMART" id="SM00393">
    <property type="entry name" value="R3H"/>
    <property type="match status" value="1"/>
</dbReference>
<dbReference type="EMBL" id="JACXWD010000029">
    <property type="protein sequence ID" value="MBD3868376.1"/>
    <property type="molecule type" value="Genomic_DNA"/>
</dbReference>
<reference evidence="3 4" key="1">
    <citation type="submission" date="2020-08" db="EMBL/GenBank/DDBJ databases">
        <title>Acidobacteriota in marine sediments use diverse sulfur dissimilation pathways.</title>
        <authorList>
            <person name="Wasmund K."/>
        </authorList>
    </citation>
    <scope>NUCLEOTIDE SEQUENCE [LARGE SCALE GENOMIC DNA]</scope>
    <source>
        <strain evidence="3">MAG AM4</strain>
    </source>
</reference>
<feature type="compositionally biased region" description="Basic and acidic residues" evidence="1">
    <location>
        <begin position="48"/>
        <end position="58"/>
    </location>
</feature>